<dbReference type="GO" id="GO:0016020">
    <property type="term" value="C:membrane"/>
    <property type="evidence" value="ECO:0007669"/>
    <property type="project" value="UniProtKB-SubCell"/>
</dbReference>
<evidence type="ECO:0000313" key="10">
    <source>
        <dbReference type="EMBL" id="RLE12536.1"/>
    </source>
</evidence>
<dbReference type="InterPro" id="IPR034746">
    <property type="entry name" value="POTRA"/>
</dbReference>
<evidence type="ECO:0000256" key="6">
    <source>
        <dbReference type="ARBA" id="ARBA00023136"/>
    </source>
</evidence>
<evidence type="ECO:0000313" key="11">
    <source>
        <dbReference type="Proteomes" id="UP000280417"/>
    </source>
</evidence>
<keyword evidence="3" id="KW-0132">Cell division</keyword>
<evidence type="ECO:0000256" key="4">
    <source>
        <dbReference type="ARBA" id="ARBA00022692"/>
    </source>
</evidence>
<dbReference type="InterPro" id="IPR026579">
    <property type="entry name" value="FtsQ"/>
</dbReference>
<feature type="domain" description="POTRA" evidence="9">
    <location>
        <begin position="45"/>
        <end position="115"/>
    </location>
</feature>
<dbReference type="Pfam" id="PF08478">
    <property type="entry name" value="POTRA_1"/>
    <property type="match status" value="1"/>
</dbReference>
<accession>A0A662DF23</accession>
<keyword evidence="4 8" id="KW-0812">Transmembrane</keyword>
<organism evidence="10 11">
    <name type="scientific">Aerophobetes bacterium</name>
    <dbReference type="NCBI Taxonomy" id="2030807"/>
    <lineage>
        <taxon>Bacteria</taxon>
        <taxon>Candidatus Aerophobota</taxon>
    </lineage>
</organism>
<protein>
    <recommendedName>
        <fullName evidence="9">POTRA domain-containing protein</fullName>
    </recommendedName>
</protein>
<dbReference type="PANTHER" id="PTHR35851:SF1">
    <property type="entry name" value="CELL DIVISION PROTEIN FTSQ"/>
    <property type="match status" value="1"/>
</dbReference>
<dbReference type="InterPro" id="IPR013685">
    <property type="entry name" value="POTRA_FtsQ_type"/>
</dbReference>
<evidence type="ECO:0000256" key="3">
    <source>
        <dbReference type="ARBA" id="ARBA00022618"/>
    </source>
</evidence>
<name>A0A662DF23_UNCAE</name>
<evidence type="ECO:0000256" key="5">
    <source>
        <dbReference type="ARBA" id="ARBA00022989"/>
    </source>
</evidence>
<evidence type="ECO:0000256" key="8">
    <source>
        <dbReference type="SAM" id="Phobius"/>
    </source>
</evidence>
<keyword evidence="6 8" id="KW-0472">Membrane</keyword>
<dbReference type="Proteomes" id="UP000280417">
    <property type="component" value="Unassembled WGS sequence"/>
</dbReference>
<reference evidence="10 11" key="1">
    <citation type="submission" date="2018-06" db="EMBL/GenBank/DDBJ databases">
        <title>Extensive metabolic versatility and redundancy in microbially diverse, dynamic hydrothermal sediments.</title>
        <authorList>
            <person name="Dombrowski N."/>
            <person name="Teske A."/>
            <person name="Baker B.J."/>
        </authorList>
    </citation>
    <scope>NUCLEOTIDE SEQUENCE [LARGE SCALE GENOMIC DNA]</scope>
    <source>
        <strain evidence="10">B3_G15</strain>
    </source>
</reference>
<sequence>MIERFGRTHTVARKPTRVLLLIGIGILLMFVVINLATRVRTFQIFPLRSVVVMGNNILSTEEILTLTGLSADQSLLSIRKSVVLRKLLRDKRIASAEVIKIYPDKLKILLSEVPGRVLINMGKEVYVSSSDGLILKKLDNSGEVNPHYKDFIEITLNEKNVDIKVGDYIGSILTREAIVAFSGMKVKSPEIYRMIDRIVVESQGITVILNRRAEPVREVYLGFSIDSEKLEKLRAVLLVTKKIYGNTSSHVYIDLSSSYAAVKF</sequence>
<dbReference type="GO" id="GO:0090529">
    <property type="term" value="P:cell septum assembly"/>
    <property type="evidence" value="ECO:0007669"/>
    <property type="project" value="InterPro"/>
</dbReference>
<evidence type="ECO:0000259" key="9">
    <source>
        <dbReference type="PROSITE" id="PS51779"/>
    </source>
</evidence>
<comment type="subcellular location">
    <subcellularLocation>
        <location evidence="1">Membrane</location>
    </subcellularLocation>
</comment>
<dbReference type="PANTHER" id="PTHR35851">
    <property type="entry name" value="CELL DIVISION PROTEIN FTSQ"/>
    <property type="match status" value="1"/>
</dbReference>
<dbReference type="PROSITE" id="PS51779">
    <property type="entry name" value="POTRA"/>
    <property type="match status" value="1"/>
</dbReference>
<keyword evidence="5 8" id="KW-1133">Transmembrane helix</keyword>
<feature type="transmembrane region" description="Helical" evidence="8">
    <location>
        <begin position="18"/>
        <end position="36"/>
    </location>
</feature>
<proteinExistence type="predicted"/>
<dbReference type="AlphaFoldDB" id="A0A662DF23"/>
<evidence type="ECO:0000256" key="7">
    <source>
        <dbReference type="ARBA" id="ARBA00023306"/>
    </source>
</evidence>
<keyword evidence="2" id="KW-1003">Cell membrane</keyword>
<dbReference type="Gene3D" id="3.10.20.310">
    <property type="entry name" value="membrane protein fhac"/>
    <property type="match status" value="1"/>
</dbReference>
<evidence type="ECO:0000256" key="2">
    <source>
        <dbReference type="ARBA" id="ARBA00022475"/>
    </source>
</evidence>
<gene>
    <name evidence="10" type="ORF">DRJ04_06000</name>
</gene>
<comment type="caution">
    <text evidence="10">The sequence shown here is derived from an EMBL/GenBank/DDBJ whole genome shotgun (WGS) entry which is preliminary data.</text>
</comment>
<dbReference type="EMBL" id="QMQA01000157">
    <property type="protein sequence ID" value="RLE12536.1"/>
    <property type="molecule type" value="Genomic_DNA"/>
</dbReference>
<evidence type="ECO:0000256" key="1">
    <source>
        <dbReference type="ARBA" id="ARBA00004370"/>
    </source>
</evidence>
<keyword evidence="7" id="KW-0131">Cell cycle</keyword>